<proteinExistence type="predicted"/>
<keyword evidence="2" id="KW-1185">Reference proteome</keyword>
<protein>
    <submittedName>
        <fullName evidence="1">Uncharacterized protein</fullName>
    </submittedName>
</protein>
<gene>
    <name evidence="1" type="ORF">EJ06DRAFT_534505</name>
</gene>
<dbReference type="OrthoDB" id="2364732at2759"/>
<accession>A0A6G1HIU1</accession>
<dbReference type="AlphaFoldDB" id="A0A6G1HIU1"/>
<name>A0A6G1HIU1_9PEZI</name>
<dbReference type="EMBL" id="ML996710">
    <property type="protein sequence ID" value="KAF2395821.1"/>
    <property type="molecule type" value="Genomic_DNA"/>
</dbReference>
<evidence type="ECO:0000313" key="1">
    <source>
        <dbReference type="EMBL" id="KAF2395821.1"/>
    </source>
</evidence>
<organism evidence="1 2">
    <name type="scientific">Trichodelitschia bisporula</name>
    <dbReference type="NCBI Taxonomy" id="703511"/>
    <lineage>
        <taxon>Eukaryota</taxon>
        <taxon>Fungi</taxon>
        <taxon>Dikarya</taxon>
        <taxon>Ascomycota</taxon>
        <taxon>Pezizomycotina</taxon>
        <taxon>Dothideomycetes</taxon>
        <taxon>Dothideomycetes incertae sedis</taxon>
        <taxon>Phaeotrichales</taxon>
        <taxon>Phaeotrichaceae</taxon>
        <taxon>Trichodelitschia</taxon>
    </lineage>
</organism>
<reference evidence="1" key="1">
    <citation type="journal article" date="2020" name="Stud. Mycol.">
        <title>101 Dothideomycetes genomes: a test case for predicting lifestyles and emergence of pathogens.</title>
        <authorList>
            <person name="Haridas S."/>
            <person name="Albert R."/>
            <person name="Binder M."/>
            <person name="Bloem J."/>
            <person name="Labutti K."/>
            <person name="Salamov A."/>
            <person name="Andreopoulos B."/>
            <person name="Baker S."/>
            <person name="Barry K."/>
            <person name="Bills G."/>
            <person name="Bluhm B."/>
            <person name="Cannon C."/>
            <person name="Castanera R."/>
            <person name="Culley D."/>
            <person name="Daum C."/>
            <person name="Ezra D."/>
            <person name="Gonzalez J."/>
            <person name="Henrissat B."/>
            <person name="Kuo A."/>
            <person name="Liang C."/>
            <person name="Lipzen A."/>
            <person name="Lutzoni F."/>
            <person name="Magnuson J."/>
            <person name="Mondo S."/>
            <person name="Nolan M."/>
            <person name="Ohm R."/>
            <person name="Pangilinan J."/>
            <person name="Park H.-J."/>
            <person name="Ramirez L."/>
            <person name="Alfaro M."/>
            <person name="Sun H."/>
            <person name="Tritt A."/>
            <person name="Yoshinaga Y."/>
            <person name="Zwiers L.-H."/>
            <person name="Turgeon B."/>
            <person name="Goodwin S."/>
            <person name="Spatafora J."/>
            <person name="Crous P."/>
            <person name="Grigoriev I."/>
        </authorList>
    </citation>
    <scope>NUCLEOTIDE SEQUENCE</scope>
    <source>
        <strain evidence="1">CBS 262.69</strain>
    </source>
</reference>
<evidence type="ECO:0000313" key="2">
    <source>
        <dbReference type="Proteomes" id="UP000799640"/>
    </source>
</evidence>
<dbReference type="Proteomes" id="UP000799640">
    <property type="component" value="Unassembled WGS sequence"/>
</dbReference>
<sequence>MVCRGPCRFRQGMMGCLCMQASAPAGAGGDPTCTVCYHAFSFHDTPSLPTTAAALPSSGFDVVPQDESFATIARGASERNTVPLDILTYNEVAQYLCLEPRTTLLETVVARLERTGVVQLRGTPASGKTSVMDLLYHYLRLQGNQVHLLSRYPKGATKPWFDQLKELMPDAHTDVLCTPAYILFDEGQTSYADAIFWNEAIKGFVFACCYGSSADLGNDESALTPLTLPENCIVGLRPSAFVSVGMFFSQEEFMSWGMKKTTAISASISNEALDMLFKFSEGHIGLATALIENFLESHPSMVLDCKIIVRNGKEIQSASLEHFLFNRDGLVDVIRCCAAYRGFPHDTFQDPDARKVLIKAAIEGFAQLQDVNSEALRKCYVKGYLHAVVKDGSSMVYTYPTEVHRWFAAMTVVPQLTRPFPFESVRECVLTGLKSFCGNALRRESKTPEAAYGAELYRTIYKVTRARVIPTPEFSSKELGGQRIDFVIPEVHWGIELLRDGIQLQEHYDRFVGEGRYTSFSFKYCIVVDFRSSRPAKSFRKFNLPSRRVQTSYFVVFDPGFFTCVVLDNMLKDVVSEFALLS</sequence>